<comment type="caution">
    <text evidence="2">The sequence shown here is derived from an EMBL/GenBank/DDBJ whole genome shotgun (WGS) entry which is preliminary data.</text>
</comment>
<dbReference type="EMBL" id="JACEIK010000286">
    <property type="protein sequence ID" value="MCD7454131.1"/>
    <property type="molecule type" value="Genomic_DNA"/>
</dbReference>
<feature type="region of interest" description="Disordered" evidence="1">
    <location>
        <begin position="1"/>
        <end position="59"/>
    </location>
</feature>
<protein>
    <submittedName>
        <fullName evidence="2">Uncharacterized protein</fullName>
    </submittedName>
</protein>
<keyword evidence="3" id="KW-1185">Reference proteome</keyword>
<name>A0ABS8S503_DATST</name>
<gene>
    <name evidence="2" type="ORF">HAX54_023549</name>
</gene>
<proteinExistence type="predicted"/>
<dbReference type="Proteomes" id="UP000823775">
    <property type="component" value="Unassembled WGS sequence"/>
</dbReference>
<reference evidence="2 3" key="1">
    <citation type="journal article" date="2021" name="BMC Genomics">
        <title>Datura genome reveals duplications of psychoactive alkaloid biosynthetic genes and high mutation rate following tissue culture.</title>
        <authorList>
            <person name="Rajewski A."/>
            <person name="Carter-House D."/>
            <person name="Stajich J."/>
            <person name="Litt A."/>
        </authorList>
    </citation>
    <scope>NUCLEOTIDE SEQUENCE [LARGE SCALE GENOMIC DNA]</scope>
    <source>
        <strain evidence="2">AR-01</strain>
    </source>
</reference>
<evidence type="ECO:0000256" key="1">
    <source>
        <dbReference type="SAM" id="MobiDB-lite"/>
    </source>
</evidence>
<accession>A0ABS8S503</accession>
<evidence type="ECO:0000313" key="2">
    <source>
        <dbReference type="EMBL" id="MCD7454131.1"/>
    </source>
</evidence>
<organism evidence="2 3">
    <name type="scientific">Datura stramonium</name>
    <name type="common">Jimsonweed</name>
    <name type="synonym">Common thornapple</name>
    <dbReference type="NCBI Taxonomy" id="4076"/>
    <lineage>
        <taxon>Eukaryota</taxon>
        <taxon>Viridiplantae</taxon>
        <taxon>Streptophyta</taxon>
        <taxon>Embryophyta</taxon>
        <taxon>Tracheophyta</taxon>
        <taxon>Spermatophyta</taxon>
        <taxon>Magnoliopsida</taxon>
        <taxon>eudicotyledons</taxon>
        <taxon>Gunneridae</taxon>
        <taxon>Pentapetalae</taxon>
        <taxon>asterids</taxon>
        <taxon>lamiids</taxon>
        <taxon>Solanales</taxon>
        <taxon>Solanaceae</taxon>
        <taxon>Solanoideae</taxon>
        <taxon>Datureae</taxon>
        <taxon>Datura</taxon>
    </lineage>
</organism>
<evidence type="ECO:0000313" key="3">
    <source>
        <dbReference type="Proteomes" id="UP000823775"/>
    </source>
</evidence>
<sequence length="212" mass="23882">MAPKANKGKVVASSSHESKRSTMGQEAPNEDATCNHSHQGIMGSIGSRSKKVRSGLKSTKSQNISHELFIERASLASEFPHIVERLHTLGLDFVFNDPGECNLNMVRKFLVNWDPKKRSNQVNIQGKIVNFLLVVLKRLLGSPSIDPQSFKDLIMRLSIEQFITFSVLRIGRKVGPPTVKLRMNGVIEEQLQQLNMDYPLSKYLRDLCKVRP</sequence>